<evidence type="ECO:0000313" key="2">
    <source>
        <dbReference type="EMBL" id="RZF40890.1"/>
    </source>
</evidence>
<evidence type="ECO:0000256" key="1">
    <source>
        <dbReference type="ARBA" id="ARBA00023157"/>
    </source>
</evidence>
<proteinExistence type="predicted"/>
<feature type="non-terminal residue" evidence="2">
    <location>
        <position position="1"/>
    </location>
</feature>
<dbReference type="EMBL" id="QKKF02017584">
    <property type="protein sequence ID" value="RZF40890.1"/>
    <property type="molecule type" value="Genomic_DNA"/>
</dbReference>
<evidence type="ECO:0000313" key="3">
    <source>
        <dbReference type="Proteomes" id="UP000291343"/>
    </source>
</evidence>
<dbReference type="Proteomes" id="UP000291343">
    <property type="component" value="Unassembled WGS sequence"/>
</dbReference>
<protein>
    <submittedName>
        <fullName evidence="2">Uncharacterized protein</fullName>
    </submittedName>
</protein>
<organism evidence="2 3">
    <name type="scientific">Laodelphax striatellus</name>
    <name type="common">Small brown planthopper</name>
    <name type="synonym">Delphax striatella</name>
    <dbReference type="NCBI Taxonomy" id="195883"/>
    <lineage>
        <taxon>Eukaryota</taxon>
        <taxon>Metazoa</taxon>
        <taxon>Ecdysozoa</taxon>
        <taxon>Arthropoda</taxon>
        <taxon>Hexapoda</taxon>
        <taxon>Insecta</taxon>
        <taxon>Pterygota</taxon>
        <taxon>Neoptera</taxon>
        <taxon>Paraneoptera</taxon>
        <taxon>Hemiptera</taxon>
        <taxon>Auchenorrhyncha</taxon>
        <taxon>Fulgoroidea</taxon>
        <taxon>Delphacidae</taxon>
        <taxon>Criomorphinae</taxon>
        <taxon>Laodelphax</taxon>
    </lineage>
</organism>
<reference evidence="2 3" key="1">
    <citation type="journal article" date="2017" name="Gigascience">
        <title>Genome sequence of the small brown planthopper, Laodelphax striatellus.</title>
        <authorList>
            <person name="Zhu J."/>
            <person name="Jiang F."/>
            <person name="Wang X."/>
            <person name="Yang P."/>
            <person name="Bao Y."/>
            <person name="Zhao W."/>
            <person name="Wang W."/>
            <person name="Lu H."/>
            <person name="Wang Q."/>
            <person name="Cui N."/>
            <person name="Li J."/>
            <person name="Chen X."/>
            <person name="Luo L."/>
            <person name="Yu J."/>
            <person name="Kang L."/>
            <person name="Cui F."/>
        </authorList>
    </citation>
    <scope>NUCLEOTIDE SEQUENCE [LARGE SCALE GENOMIC DNA]</scope>
    <source>
        <strain evidence="2">Lst14</strain>
    </source>
</reference>
<dbReference type="OrthoDB" id="6127264at2759"/>
<keyword evidence="3" id="KW-1185">Reference proteome</keyword>
<dbReference type="InParanoid" id="A0A482X658"/>
<accession>A0A482X658</accession>
<dbReference type="InterPro" id="IPR000436">
    <property type="entry name" value="Sushi_SCR_CCP_dom"/>
</dbReference>
<keyword evidence="1" id="KW-1015">Disulfide bond</keyword>
<name>A0A482X658_LAOST</name>
<sequence length="215" mass="24363">PNSFGRYRPSSRLVRSLFHLRISKSFIVRIKLCSSAKMLIKYCNTECSLVRDYSYEEERDWKYRLSIYYTKPQDSGVFTCASPRGLTNSITLRITAVHCESLDRQLEADKQLKGRVEGTRLGQSAIFQCPVGFRLNGTANLTCQASVVYSILLNSTSTHNHPWDKAAGRTGRVISLNCATSDFKAASRKVILPAINRLSFVIQNRRRLTFAAEKK</sequence>
<comment type="caution">
    <text evidence="2">The sequence shown here is derived from an EMBL/GenBank/DDBJ whole genome shotgun (WGS) entry which is preliminary data.</text>
</comment>
<dbReference type="AlphaFoldDB" id="A0A482X658"/>
<gene>
    <name evidence="2" type="ORF">LSTR_LSTR014903</name>
</gene>
<dbReference type="STRING" id="195883.A0A482X658"/>
<dbReference type="CDD" id="cd00033">
    <property type="entry name" value="CCP"/>
    <property type="match status" value="1"/>
</dbReference>